<feature type="chain" id="PRO_5011998061" evidence="1">
    <location>
        <begin position="38"/>
        <end position="169"/>
    </location>
</feature>
<reference evidence="2 3" key="1">
    <citation type="submission" date="2017-09" db="EMBL/GenBank/DDBJ databases">
        <title>Mesorhizobum sanjuanii sp. nov. isolated from nodules of Lotus tenuis in saline-alkaline lowlands of Flooding Pampa.</title>
        <authorList>
            <person name="Sannazzaro A.I."/>
            <person name="Torres Tejerizo G.A."/>
            <person name="Fontana F."/>
            <person name="Cumpa Velazquez L.M."/>
            <person name="Hansen L."/>
            <person name="Pistorio M."/>
            <person name="Estrella M.J."/>
        </authorList>
    </citation>
    <scope>NUCLEOTIDE SEQUENCE [LARGE SCALE GENOMIC DNA]</scope>
    <source>
        <strain evidence="2 3">BSA136</strain>
    </source>
</reference>
<comment type="caution">
    <text evidence="2">The sequence shown here is derived from an EMBL/GenBank/DDBJ whole genome shotgun (WGS) entry which is preliminary data.</text>
</comment>
<dbReference type="AlphaFoldDB" id="A0A2A6FBF0"/>
<dbReference type="EMBL" id="NWQG01000155">
    <property type="protein sequence ID" value="PDQ19045.1"/>
    <property type="molecule type" value="Genomic_DNA"/>
</dbReference>
<keyword evidence="3" id="KW-1185">Reference proteome</keyword>
<evidence type="ECO:0000256" key="1">
    <source>
        <dbReference type="SAM" id="SignalP"/>
    </source>
</evidence>
<evidence type="ECO:0000313" key="3">
    <source>
        <dbReference type="Proteomes" id="UP000219182"/>
    </source>
</evidence>
<accession>A0A2A6FBF0</accession>
<gene>
    <name evidence="2" type="ORF">CN311_21750</name>
</gene>
<name>A0A2A6FBF0_9HYPH</name>
<organism evidence="2 3">
    <name type="scientific">Mesorhizobium sanjuanii</name>
    <dbReference type="NCBI Taxonomy" id="2037900"/>
    <lineage>
        <taxon>Bacteria</taxon>
        <taxon>Pseudomonadati</taxon>
        <taxon>Pseudomonadota</taxon>
        <taxon>Alphaproteobacteria</taxon>
        <taxon>Hyphomicrobiales</taxon>
        <taxon>Phyllobacteriaceae</taxon>
        <taxon>Mesorhizobium</taxon>
    </lineage>
</organism>
<feature type="signal peptide" evidence="1">
    <location>
        <begin position="1"/>
        <end position="37"/>
    </location>
</feature>
<sequence length="169" mass="17916">MTLTNPKEPQMSKIVKIASALAVATVLTVGISTSAKADYCSNVVTDAVNSQLADQYIAQTADIRAVVSMMEAAGKTSSPLYIKLNTALTQTFNEFERQGNEAANQGINDCRSGLAPAQQIVDVAIANLTGGLSLILPPNMTHIDMGEILSGNILGGENSFFRKNLGIKW</sequence>
<evidence type="ECO:0000313" key="2">
    <source>
        <dbReference type="EMBL" id="PDQ19045.1"/>
    </source>
</evidence>
<protein>
    <submittedName>
        <fullName evidence="2">Uncharacterized protein</fullName>
    </submittedName>
</protein>
<dbReference type="Proteomes" id="UP000219182">
    <property type="component" value="Unassembled WGS sequence"/>
</dbReference>
<proteinExistence type="predicted"/>
<keyword evidence="1" id="KW-0732">Signal</keyword>